<dbReference type="PANTHER" id="PTHR21240:SF28">
    <property type="entry name" value="ISO-OROTATE DECARBOXYLASE (EUROFUNG)"/>
    <property type="match status" value="1"/>
</dbReference>
<evidence type="ECO:0000313" key="5">
    <source>
        <dbReference type="Proteomes" id="UP000484015"/>
    </source>
</evidence>
<dbReference type="RefSeq" id="WP_155442193.1">
    <property type="nucleotide sequence ID" value="NZ_WNLA01000031.1"/>
</dbReference>
<dbReference type="SUPFAM" id="SSF51556">
    <property type="entry name" value="Metallo-dependent hydrolases"/>
    <property type="match status" value="1"/>
</dbReference>
<dbReference type="GO" id="GO:0005737">
    <property type="term" value="C:cytoplasm"/>
    <property type="evidence" value="ECO:0007669"/>
    <property type="project" value="TreeGrafter"/>
</dbReference>
<feature type="domain" description="Amidohydrolase-related" evidence="3">
    <location>
        <begin position="30"/>
        <end position="309"/>
    </location>
</feature>
<dbReference type="Gene3D" id="3.20.20.140">
    <property type="entry name" value="Metal-dependent hydrolases"/>
    <property type="match status" value="1"/>
</dbReference>
<evidence type="ECO:0000313" key="4">
    <source>
        <dbReference type="EMBL" id="MTW05851.1"/>
    </source>
</evidence>
<dbReference type="InterPro" id="IPR032465">
    <property type="entry name" value="ACMSD"/>
</dbReference>
<dbReference type="OrthoDB" id="9771932at2"/>
<reference evidence="4 5" key="1">
    <citation type="submission" date="2019-11" db="EMBL/GenBank/DDBJ databases">
        <title>Type strains purchased from KCTC, JCM and DSMZ.</title>
        <authorList>
            <person name="Lu H."/>
        </authorList>
    </citation>
    <scope>NUCLEOTIDE SEQUENCE [LARGE SCALE GENOMIC DNA]</scope>
    <source>
        <strain evidence="4 5">KCTC 42409</strain>
    </source>
</reference>
<evidence type="ECO:0000256" key="2">
    <source>
        <dbReference type="SAM" id="SignalP"/>
    </source>
</evidence>
<sequence>MKKIVRFLLLALPLAACHTLPATPRMVPQVDYHQHLVSPAFAAIANVRARDGAALARELDAAGIERAVVLSVGYSFADERKGLTDPDRLTREENNWTSAQVAGNAPRLVGFCSANPLRAGALRELERCLGLPGMAGIKLHLGNSGISLRNPVHLAVVQEVFRLAQRNSAPVLVHMRARGGSHYGAEDAHVFLAKVVPLAPDIDIIVAHLGGAGPGYPAQNDEIMAVFAAAAQRSDPSMRNLYFDVATNVAEDSTPADGQLVAQRIRQVGVGRVLYGSDLSPPGGSIRQGWELFRSKVPLTEAELRHIAGNRLRFVR</sequence>
<organism evidence="4 5">
    <name type="scientific">Pseudoduganella ginsengisoli</name>
    <dbReference type="NCBI Taxonomy" id="1462440"/>
    <lineage>
        <taxon>Bacteria</taxon>
        <taxon>Pseudomonadati</taxon>
        <taxon>Pseudomonadota</taxon>
        <taxon>Betaproteobacteria</taxon>
        <taxon>Burkholderiales</taxon>
        <taxon>Oxalobacteraceae</taxon>
        <taxon>Telluria group</taxon>
        <taxon>Pseudoduganella</taxon>
    </lineage>
</organism>
<dbReference type="InterPro" id="IPR006680">
    <property type="entry name" value="Amidohydro-rel"/>
</dbReference>
<comment type="caution">
    <text evidence="4">The sequence shown here is derived from an EMBL/GenBank/DDBJ whole genome shotgun (WGS) entry which is preliminary data.</text>
</comment>
<accession>A0A6L6Q9H6</accession>
<dbReference type="GO" id="GO:0016831">
    <property type="term" value="F:carboxy-lyase activity"/>
    <property type="evidence" value="ECO:0007669"/>
    <property type="project" value="InterPro"/>
</dbReference>
<proteinExistence type="predicted"/>
<dbReference type="AlphaFoldDB" id="A0A6L6Q9H6"/>
<dbReference type="GO" id="GO:0019748">
    <property type="term" value="P:secondary metabolic process"/>
    <property type="evidence" value="ECO:0007669"/>
    <property type="project" value="TreeGrafter"/>
</dbReference>
<feature type="chain" id="PRO_5027067397" evidence="2">
    <location>
        <begin position="23"/>
        <end position="316"/>
    </location>
</feature>
<dbReference type="GO" id="GO:0016787">
    <property type="term" value="F:hydrolase activity"/>
    <property type="evidence" value="ECO:0007669"/>
    <property type="project" value="UniProtKB-KW"/>
</dbReference>
<dbReference type="PANTHER" id="PTHR21240">
    <property type="entry name" value="2-AMINO-3-CARBOXYLMUCONATE-6-SEMIALDEHYDE DECARBOXYLASE"/>
    <property type="match status" value="1"/>
</dbReference>
<keyword evidence="2" id="KW-0732">Signal</keyword>
<evidence type="ECO:0000256" key="1">
    <source>
        <dbReference type="ARBA" id="ARBA00023239"/>
    </source>
</evidence>
<protein>
    <submittedName>
        <fullName evidence="4">Amidohydrolase family protein</fullName>
    </submittedName>
</protein>
<dbReference type="Proteomes" id="UP000484015">
    <property type="component" value="Unassembled WGS sequence"/>
</dbReference>
<dbReference type="InterPro" id="IPR032466">
    <property type="entry name" value="Metal_Hydrolase"/>
</dbReference>
<gene>
    <name evidence="4" type="ORF">GM668_27615</name>
</gene>
<name>A0A6L6Q9H6_9BURK</name>
<keyword evidence="5" id="KW-1185">Reference proteome</keyword>
<dbReference type="EMBL" id="WNLA01000031">
    <property type="protein sequence ID" value="MTW05851.1"/>
    <property type="molecule type" value="Genomic_DNA"/>
</dbReference>
<dbReference type="Pfam" id="PF04909">
    <property type="entry name" value="Amidohydro_2"/>
    <property type="match status" value="1"/>
</dbReference>
<keyword evidence="4" id="KW-0378">Hydrolase</keyword>
<keyword evidence="1" id="KW-0456">Lyase</keyword>
<feature type="signal peptide" evidence="2">
    <location>
        <begin position="1"/>
        <end position="22"/>
    </location>
</feature>
<evidence type="ECO:0000259" key="3">
    <source>
        <dbReference type="Pfam" id="PF04909"/>
    </source>
</evidence>